<gene>
    <name evidence="1" type="ORF">V7S43_010037</name>
</gene>
<evidence type="ECO:0000313" key="1">
    <source>
        <dbReference type="EMBL" id="KAL3664859.1"/>
    </source>
</evidence>
<dbReference type="EMBL" id="JBIMZQ010000022">
    <property type="protein sequence ID" value="KAL3664859.1"/>
    <property type="molecule type" value="Genomic_DNA"/>
</dbReference>
<dbReference type="AlphaFoldDB" id="A0ABD3FEX9"/>
<sequence>MWFGALPSEWRTGRHLPEDRDRACSVRSAPAATFRQDQQRAASVEHVQRELGELIAAGFNGIDIELPKFDFAKEIKS</sequence>
<reference evidence="1 2" key="1">
    <citation type="submission" date="2024-09" db="EMBL/GenBank/DDBJ databases">
        <title>Genome sequencing and assembly of Phytophthora oleae, isolate VK10A, causative agent of rot of olive drupes.</title>
        <authorList>
            <person name="Conti Taguali S."/>
            <person name="Riolo M."/>
            <person name="La Spada F."/>
            <person name="Cacciola S.O."/>
            <person name="Dionisio G."/>
        </authorList>
    </citation>
    <scope>NUCLEOTIDE SEQUENCE [LARGE SCALE GENOMIC DNA]</scope>
    <source>
        <strain evidence="1 2">VK10A</strain>
    </source>
</reference>
<protein>
    <submittedName>
        <fullName evidence="1">Uncharacterized protein</fullName>
    </submittedName>
</protein>
<proteinExistence type="predicted"/>
<dbReference type="Proteomes" id="UP001632037">
    <property type="component" value="Unassembled WGS sequence"/>
</dbReference>
<accession>A0ABD3FEX9</accession>
<comment type="caution">
    <text evidence="1">The sequence shown here is derived from an EMBL/GenBank/DDBJ whole genome shotgun (WGS) entry which is preliminary data.</text>
</comment>
<keyword evidence="2" id="KW-1185">Reference proteome</keyword>
<organism evidence="1 2">
    <name type="scientific">Phytophthora oleae</name>
    <dbReference type="NCBI Taxonomy" id="2107226"/>
    <lineage>
        <taxon>Eukaryota</taxon>
        <taxon>Sar</taxon>
        <taxon>Stramenopiles</taxon>
        <taxon>Oomycota</taxon>
        <taxon>Peronosporomycetes</taxon>
        <taxon>Peronosporales</taxon>
        <taxon>Peronosporaceae</taxon>
        <taxon>Phytophthora</taxon>
    </lineage>
</organism>
<name>A0ABD3FEX9_9STRA</name>
<evidence type="ECO:0000313" key="2">
    <source>
        <dbReference type="Proteomes" id="UP001632037"/>
    </source>
</evidence>